<proteinExistence type="inferred from homology"/>
<comment type="similarity">
    <text evidence="1 4">Belongs to the trimethylamine methyltransferase family.</text>
</comment>
<accession>A0A7L5BZ14</accession>
<sequence>MDQERAPEERRGRRGRRGAGETPVRAARRRGLRNPFTAQRAVSDDEIESLHRAALTVLENLGLVALSPEARAIFRAAGALVDEDSGMVRIGREIVEAALAAAPSEFIIRAGAAAHDLDYAPGALLFGPGAGCPNATDRERGRRPGSFRDFEELTRLAASFDAIHFLAPMAEPQDIAPALRHYAMTRCQLATSPKVAFTYSRGRAQVEDCFRMLMIGAGLDEAAFRAEPRTYTVINTNSPRQIDRSMAEGIIDHARWGQVSVITPFCLLGAMAPVTVAGALTLQHAEALAGVTLAQLAAPGAPVVYGNFASNVDMRSGAPAFGTPEHVKATLGAGQLARRIGLPWRASVGTSTNMADAQGAAETAFALWAAVLAGANMVIHSAGWLEGGLTHSYEKLILDIEMLESIAELCAPFEADEAARGLDAIAEVAPGGHFFAAAHTMTRYRTAFHEPIVAGTANLGQWTEAGAMPADARATSVWKARLAAFEPDGVSEERLAALDKFITRRTEAGGAPPGE</sequence>
<dbReference type="PIRSF" id="PIRSF037567">
    <property type="entry name" value="MTTB_MeTrfase"/>
    <property type="match status" value="1"/>
</dbReference>
<organism evidence="6 7">
    <name type="scientific">Pikeienuella piscinae</name>
    <dbReference type="NCBI Taxonomy" id="2748098"/>
    <lineage>
        <taxon>Bacteria</taxon>
        <taxon>Pseudomonadati</taxon>
        <taxon>Pseudomonadota</taxon>
        <taxon>Alphaproteobacteria</taxon>
        <taxon>Rhodobacterales</taxon>
        <taxon>Paracoccaceae</taxon>
        <taxon>Pikeienuella</taxon>
    </lineage>
</organism>
<dbReference type="RefSeq" id="WP_165098102.1">
    <property type="nucleotide sequence ID" value="NZ_CP049056.1"/>
</dbReference>
<dbReference type="Gene3D" id="3.20.20.480">
    <property type="entry name" value="Trimethylamine methyltransferase-like"/>
    <property type="match status" value="1"/>
</dbReference>
<evidence type="ECO:0000313" key="6">
    <source>
        <dbReference type="EMBL" id="QIE55757.1"/>
    </source>
</evidence>
<feature type="region of interest" description="Disordered" evidence="5">
    <location>
        <begin position="1"/>
        <end position="33"/>
    </location>
</feature>
<dbReference type="GO" id="GO:0008168">
    <property type="term" value="F:methyltransferase activity"/>
    <property type="evidence" value="ECO:0007669"/>
    <property type="project" value="UniProtKB-KW"/>
</dbReference>
<evidence type="ECO:0000256" key="4">
    <source>
        <dbReference type="PIRNR" id="PIRNR037567"/>
    </source>
</evidence>
<dbReference type="Pfam" id="PF06253">
    <property type="entry name" value="MTTB"/>
    <property type="match status" value="1"/>
</dbReference>
<dbReference type="EC" id="2.1.1.-" evidence="4"/>
<evidence type="ECO:0000256" key="5">
    <source>
        <dbReference type="SAM" id="MobiDB-lite"/>
    </source>
</evidence>
<dbReference type="GO" id="GO:0032259">
    <property type="term" value="P:methylation"/>
    <property type="evidence" value="ECO:0007669"/>
    <property type="project" value="UniProtKB-KW"/>
</dbReference>
<protein>
    <recommendedName>
        <fullName evidence="4">Methyltransferase</fullName>
        <ecNumber evidence="4">2.1.1.-</ecNumber>
    </recommendedName>
</protein>
<dbReference type="InterPro" id="IPR038601">
    <property type="entry name" value="MttB-like_sf"/>
</dbReference>
<evidence type="ECO:0000256" key="2">
    <source>
        <dbReference type="ARBA" id="ARBA00022603"/>
    </source>
</evidence>
<keyword evidence="3 4" id="KW-0808">Transferase</keyword>
<dbReference type="Proteomes" id="UP000503336">
    <property type="component" value="Chromosome"/>
</dbReference>
<keyword evidence="7" id="KW-1185">Reference proteome</keyword>
<name>A0A7L5BZ14_9RHOB</name>
<dbReference type="InterPro" id="IPR010426">
    <property type="entry name" value="MTTB_MeTrfase"/>
</dbReference>
<feature type="compositionally biased region" description="Basic and acidic residues" evidence="5">
    <location>
        <begin position="1"/>
        <end position="11"/>
    </location>
</feature>
<evidence type="ECO:0000313" key="7">
    <source>
        <dbReference type="Proteomes" id="UP000503336"/>
    </source>
</evidence>
<dbReference type="GO" id="GO:0015948">
    <property type="term" value="P:methanogenesis"/>
    <property type="evidence" value="ECO:0007669"/>
    <property type="project" value="UniProtKB-UniRule"/>
</dbReference>
<keyword evidence="2 6" id="KW-0489">Methyltransferase</keyword>
<dbReference type="EMBL" id="CP049056">
    <property type="protein sequence ID" value="QIE55757.1"/>
    <property type="molecule type" value="Genomic_DNA"/>
</dbReference>
<evidence type="ECO:0000256" key="1">
    <source>
        <dbReference type="ARBA" id="ARBA00007137"/>
    </source>
</evidence>
<dbReference type="AlphaFoldDB" id="A0A7L5BZ14"/>
<evidence type="ECO:0000256" key="3">
    <source>
        <dbReference type="ARBA" id="ARBA00022679"/>
    </source>
</evidence>
<dbReference type="KEGG" id="hdh:G5B40_10020"/>
<reference evidence="6 7" key="1">
    <citation type="submission" date="2020-02" db="EMBL/GenBank/DDBJ databases">
        <title>complete genome sequence of Rhodobacteraceae bacterium.</title>
        <authorList>
            <person name="Park J."/>
            <person name="Kim Y.-S."/>
            <person name="Kim K.-H."/>
        </authorList>
    </citation>
    <scope>NUCLEOTIDE SEQUENCE [LARGE SCALE GENOMIC DNA]</scope>
    <source>
        <strain evidence="6 7">RR4-56</strain>
    </source>
</reference>
<gene>
    <name evidence="6" type="ORF">G5B40_10020</name>
</gene>